<feature type="compositionally biased region" description="Basic and acidic residues" evidence="1">
    <location>
        <begin position="292"/>
        <end position="305"/>
    </location>
</feature>
<gene>
    <name evidence="2" type="ORF">DY000_02035010</name>
</gene>
<dbReference type="Proteomes" id="UP000266723">
    <property type="component" value="Unassembled WGS sequence"/>
</dbReference>
<sequence length="305" mass="34290">MPPRKRVVRTQASSASREGGDEHVPPPVPPIDQDALRQMVQDAARQATQEAVQQAVQDAARVAAQEVVRQMAAAQQGQQVPTVQAQGHQQPPIQSVPPVQVQGQQQPPIQHVPGIFQVPLPAPRVLPGQVPEVVPPVLPGQVPEVDETLMRRRQPPHTIFFFFMKPSGNQDNTITFMPSLFCEPEGRYPMEREGDVTPHHHYVAFTVWGTLCHRRCNTVLETSLAVRDPSPVSYGHRASDPRGFDVEKRRTYTEPSRRALPVPITTSSSHRRRVRDPCRAGAFINSRHGRDHNREMRRRPDLNWS</sequence>
<proteinExistence type="predicted"/>
<protein>
    <submittedName>
        <fullName evidence="2">Uncharacterized protein</fullName>
    </submittedName>
</protein>
<evidence type="ECO:0000313" key="3">
    <source>
        <dbReference type="Proteomes" id="UP000266723"/>
    </source>
</evidence>
<feature type="region of interest" description="Disordered" evidence="1">
    <location>
        <begin position="79"/>
        <end position="106"/>
    </location>
</feature>
<evidence type="ECO:0000313" key="2">
    <source>
        <dbReference type="EMBL" id="KAF3580607.1"/>
    </source>
</evidence>
<dbReference type="EMBL" id="QGKV02000649">
    <property type="protein sequence ID" value="KAF3580607.1"/>
    <property type="molecule type" value="Genomic_DNA"/>
</dbReference>
<comment type="caution">
    <text evidence="2">The sequence shown here is derived from an EMBL/GenBank/DDBJ whole genome shotgun (WGS) entry which is preliminary data.</text>
</comment>
<evidence type="ECO:0000256" key="1">
    <source>
        <dbReference type="SAM" id="MobiDB-lite"/>
    </source>
</evidence>
<name>A0ABQ7DRW5_BRACR</name>
<feature type="region of interest" description="Disordered" evidence="1">
    <location>
        <begin position="283"/>
        <end position="305"/>
    </location>
</feature>
<organism evidence="2 3">
    <name type="scientific">Brassica cretica</name>
    <name type="common">Mustard</name>
    <dbReference type="NCBI Taxonomy" id="69181"/>
    <lineage>
        <taxon>Eukaryota</taxon>
        <taxon>Viridiplantae</taxon>
        <taxon>Streptophyta</taxon>
        <taxon>Embryophyta</taxon>
        <taxon>Tracheophyta</taxon>
        <taxon>Spermatophyta</taxon>
        <taxon>Magnoliopsida</taxon>
        <taxon>eudicotyledons</taxon>
        <taxon>Gunneridae</taxon>
        <taxon>Pentapetalae</taxon>
        <taxon>rosids</taxon>
        <taxon>malvids</taxon>
        <taxon>Brassicales</taxon>
        <taxon>Brassicaceae</taxon>
        <taxon>Brassiceae</taxon>
        <taxon>Brassica</taxon>
    </lineage>
</organism>
<feature type="region of interest" description="Disordered" evidence="1">
    <location>
        <begin position="1"/>
        <end position="32"/>
    </location>
</feature>
<reference evidence="2 3" key="1">
    <citation type="journal article" date="2020" name="BMC Genomics">
        <title>Intraspecific diversification of the crop wild relative Brassica cretica Lam. using demographic model selection.</title>
        <authorList>
            <person name="Kioukis A."/>
            <person name="Michalopoulou V.A."/>
            <person name="Briers L."/>
            <person name="Pirintsos S."/>
            <person name="Studholme D.J."/>
            <person name="Pavlidis P."/>
            <person name="Sarris P.F."/>
        </authorList>
    </citation>
    <scope>NUCLEOTIDE SEQUENCE [LARGE SCALE GENOMIC DNA]</scope>
    <source>
        <strain evidence="3">cv. PFS-1207/04</strain>
    </source>
</reference>
<keyword evidence="3" id="KW-1185">Reference proteome</keyword>
<accession>A0ABQ7DRW5</accession>